<protein>
    <submittedName>
        <fullName evidence="1">Uncharacterized protein</fullName>
    </submittedName>
</protein>
<dbReference type="AlphaFoldDB" id="A0A1X6ZEU8"/>
<dbReference type="OrthoDB" id="7872700at2"/>
<evidence type="ECO:0000313" key="1">
    <source>
        <dbReference type="EMBL" id="SLN49739.1"/>
    </source>
</evidence>
<keyword evidence="2" id="KW-1185">Reference proteome</keyword>
<organism evidence="1 2">
    <name type="scientific">Roseivivax jejudonensis</name>
    <dbReference type="NCBI Taxonomy" id="1529041"/>
    <lineage>
        <taxon>Bacteria</taxon>
        <taxon>Pseudomonadati</taxon>
        <taxon>Pseudomonadota</taxon>
        <taxon>Alphaproteobacteria</taxon>
        <taxon>Rhodobacterales</taxon>
        <taxon>Roseobacteraceae</taxon>
        <taxon>Roseivivax</taxon>
    </lineage>
</organism>
<dbReference type="EMBL" id="FWFK01000004">
    <property type="protein sequence ID" value="SLN49739.1"/>
    <property type="molecule type" value="Genomic_DNA"/>
</dbReference>
<reference evidence="1 2" key="1">
    <citation type="submission" date="2017-03" db="EMBL/GenBank/DDBJ databases">
        <authorList>
            <person name="Afonso C.L."/>
            <person name="Miller P.J."/>
            <person name="Scott M.A."/>
            <person name="Spackman E."/>
            <person name="Goraichik I."/>
            <person name="Dimitrov K.M."/>
            <person name="Suarez D.L."/>
            <person name="Swayne D.E."/>
        </authorList>
    </citation>
    <scope>NUCLEOTIDE SEQUENCE [LARGE SCALE GENOMIC DNA]</scope>
    <source>
        <strain evidence="1 2">CECT 8625</strain>
    </source>
</reference>
<sequence length="126" mass="14316">MCEPGEKLKLCTCTGPGPLKRPYWTLKRRDPERADPDLMAVGSCEMVRHSFEEKLLRSKILEDINRFDAFDTEMTLADGDILELALDRMDLTFRFTGGRWQDADDLGDRRSAGDLVGVGRFSCSIR</sequence>
<accession>A0A1X6ZEU8</accession>
<proteinExistence type="predicted"/>
<gene>
    <name evidence="1" type="ORF">ROJ8625_02447</name>
</gene>
<evidence type="ECO:0000313" key="2">
    <source>
        <dbReference type="Proteomes" id="UP000193570"/>
    </source>
</evidence>
<dbReference type="Proteomes" id="UP000193570">
    <property type="component" value="Unassembled WGS sequence"/>
</dbReference>
<name>A0A1X6ZEU8_9RHOB</name>
<dbReference type="RefSeq" id="WP_143535110.1">
    <property type="nucleotide sequence ID" value="NZ_FWFK01000004.1"/>
</dbReference>